<dbReference type="GO" id="GO:0048471">
    <property type="term" value="C:perinuclear region of cytoplasm"/>
    <property type="evidence" value="ECO:0007669"/>
    <property type="project" value="TreeGrafter"/>
</dbReference>
<dbReference type="GO" id="GO:0050699">
    <property type="term" value="F:WW domain binding"/>
    <property type="evidence" value="ECO:0007669"/>
    <property type="project" value="TreeGrafter"/>
</dbReference>
<reference evidence="7" key="2">
    <citation type="submission" date="2025-08" db="UniProtKB">
        <authorList>
            <consortium name="Ensembl"/>
        </authorList>
    </citation>
    <scope>IDENTIFICATION</scope>
</reference>
<feature type="compositionally biased region" description="Low complexity" evidence="5">
    <location>
        <begin position="184"/>
        <end position="205"/>
    </location>
</feature>
<dbReference type="Ensembl" id="ENSCMMT00000014801.1">
    <property type="protein sequence ID" value="ENSCMMP00000013426.1"/>
    <property type="gene ID" value="ENSCMMG00000008547.1"/>
</dbReference>
<dbReference type="PANTHER" id="PTHR13396:SF4">
    <property type="entry name" value="NEDD4 FAMILY-INTERACTING PROTEIN 2"/>
    <property type="match status" value="1"/>
</dbReference>
<dbReference type="Proteomes" id="UP000694556">
    <property type="component" value="Chromosome 1"/>
</dbReference>
<dbReference type="GO" id="GO:0005794">
    <property type="term" value="C:Golgi apparatus"/>
    <property type="evidence" value="ECO:0007669"/>
    <property type="project" value="TreeGrafter"/>
</dbReference>
<evidence type="ECO:0000256" key="5">
    <source>
        <dbReference type="SAM" id="MobiDB-lite"/>
    </source>
</evidence>
<protein>
    <submittedName>
        <fullName evidence="7">Nedd4 family interacting protein 2</fullName>
    </submittedName>
</protein>
<organism evidence="7 8">
    <name type="scientific">Cairina moschata</name>
    <name type="common">Muscovy duck</name>
    <dbReference type="NCBI Taxonomy" id="8855"/>
    <lineage>
        <taxon>Eukaryota</taxon>
        <taxon>Metazoa</taxon>
        <taxon>Chordata</taxon>
        <taxon>Craniata</taxon>
        <taxon>Vertebrata</taxon>
        <taxon>Euteleostomi</taxon>
        <taxon>Archelosauria</taxon>
        <taxon>Archosauria</taxon>
        <taxon>Dinosauria</taxon>
        <taxon>Saurischia</taxon>
        <taxon>Theropoda</taxon>
        <taxon>Coelurosauria</taxon>
        <taxon>Aves</taxon>
        <taxon>Neognathae</taxon>
        <taxon>Galloanserae</taxon>
        <taxon>Anseriformes</taxon>
        <taxon>Anatidae</taxon>
        <taxon>Anatinae</taxon>
        <taxon>Cairina</taxon>
    </lineage>
</organism>
<keyword evidence="3 6" id="KW-1133">Transmembrane helix</keyword>
<dbReference type="GO" id="GO:0005783">
    <property type="term" value="C:endoplasmic reticulum"/>
    <property type="evidence" value="ECO:0007669"/>
    <property type="project" value="TreeGrafter"/>
</dbReference>
<proteinExistence type="predicted"/>
<feature type="compositionally biased region" description="Pro residues" evidence="5">
    <location>
        <begin position="62"/>
        <end position="77"/>
    </location>
</feature>
<reference evidence="7" key="1">
    <citation type="submission" date="2018-09" db="EMBL/GenBank/DDBJ databases">
        <title>Common duck and Muscovy duck high density SNP chip.</title>
        <authorList>
            <person name="Vignal A."/>
            <person name="Thebault N."/>
            <person name="Warren W.C."/>
        </authorList>
    </citation>
    <scope>NUCLEOTIDE SEQUENCE [LARGE SCALE GENOMIC DNA]</scope>
</reference>
<keyword evidence="2 6" id="KW-0812">Transmembrane</keyword>
<dbReference type="AlphaFoldDB" id="A0A8C3C093"/>
<evidence type="ECO:0000256" key="4">
    <source>
        <dbReference type="ARBA" id="ARBA00023136"/>
    </source>
</evidence>
<name>A0A8C3C093_CAIMO</name>
<dbReference type="GO" id="GO:0030001">
    <property type="term" value="P:metal ion transport"/>
    <property type="evidence" value="ECO:0007669"/>
    <property type="project" value="InterPro"/>
</dbReference>
<evidence type="ECO:0000313" key="8">
    <source>
        <dbReference type="Proteomes" id="UP000694556"/>
    </source>
</evidence>
<feature type="transmembrane region" description="Helical" evidence="6">
    <location>
        <begin position="343"/>
        <end position="363"/>
    </location>
</feature>
<dbReference type="GO" id="GO:0007034">
    <property type="term" value="P:vacuolar transport"/>
    <property type="evidence" value="ECO:0007669"/>
    <property type="project" value="InterPro"/>
</dbReference>
<sequence>MAAACPLFSECFELRAHQPNRLTHREMPTKDTPRRCPAACRGSAAPCNCWAAFGGGHNPTSPHSPPPPPTQPLPQRPQPRACAGGGGGAVRRAPSRRRGGAAAPRAPPREGAGPRCAGAAAAAAAPLGRGREGEGTGTGAGEDRHGTGREGSGWAGGVGGAASMEHHQPASRYRVLHNEDDPPESSAAEQTSTSTETTQTPQTAAVSEADTSPPPYCSIAVEAAATSETHNEFYPVPPPYSVATSLPTYDEAEKAKAAAMAAAAAEVAQRHAQFRESRSLFDEIFLSRPEEEEYPPRDDFSDADQLRVGNDGIFMLAFFMAFIFNWIGFCLSFCITNTIAGRYGAICGFGLSLIKWILIVRFSDYFTGYFNGQYWLWWIFLVLGLLLFFRGFVNYLKVRNMSESMAAAHRTRFFFLY</sequence>
<feature type="compositionally biased region" description="Low complexity" evidence="5">
    <location>
        <begin position="100"/>
        <end position="128"/>
    </location>
</feature>
<evidence type="ECO:0000313" key="7">
    <source>
        <dbReference type="Ensembl" id="ENSCMMP00000013426.1"/>
    </source>
</evidence>
<dbReference type="PANTHER" id="PTHR13396">
    <property type="entry name" value="NEDD4 FAMILY INTERACTING PROTEIN 1/2"/>
    <property type="match status" value="1"/>
</dbReference>
<keyword evidence="8" id="KW-1185">Reference proteome</keyword>
<evidence type="ECO:0000256" key="6">
    <source>
        <dbReference type="SAM" id="Phobius"/>
    </source>
</evidence>
<dbReference type="Pfam" id="PF10176">
    <property type="entry name" value="NEDD4_Bsd2"/>
    <property type="match status" value="2"/>
</dbReference>
<dbReference type="GO" id="GO:0016020">
    <property type="term" value="C:membrane"/>
    <property type="evidence" value="ECO:0007669"/>
    <property type="project" value="UniProtKB-SubCell"/>
</dbReference>
<feature type="compositionally biased region" description="Gly residues" evidence="5">
    <location>
        <begin position="149"/>
        <end position="160"/>
    </location>
</feature>
<feature type="transmembrane region" description="Helical" evidence="6">
    <location>
        <begin position="375"/>
        <end position="396"/>
    </location>
</feature>
<keyword evidence="4 6" id="KW-0472">Membrane</keyword>
<feature type="transmembrane region" description="Helical" evidence="6">
    <location>
        <begin position="313"/>
        <end position="336"/>
    </location>
</feature>
<evidence type="ECO:0000256" key="2">
    <source>
        <dbReference type="ARBA" id="ARBA00022692"/>
    </source>
</evidence>
<dbReference type="GO" id="GO:0031398">
    <property type="term" value="P:positive regulation of protein ubiquitination"/>
    <property type="evidence" value="ECO:0007669"/>
    <property type="project" value="TreeGrafter"/>
</dbReference>
<evidence type="ECO:0000256" key="1">
    <source>
        <dbReference type="ARBA" id="ARBA00004141"/>
    </source>
</evidence>
<reference evidence="7" key="3">
    <citation type="submission" date="2025-09" db="UniProtKB">
        <authorList>
            <consortium name="Ensembl"/>
        </authorList>
    </citation>
    <scope>IDENTIFICATION</scope>
</reference>
<feature type="region of interest" description="Disordered" evidence="5">
    <location>
        <begin position="58"/>
        <end position="214"/>
    </location>
</feature>
<accession>A0A8C3C093</accession>
<dbReference type="InterPro" id="IPR019325">
    <property type="entry name" value="NEDD4/Bsd2"/>
</dbReference>
<comment type="subcellular location">
    <subcellularLocation>
        <location evidence="1">Membrane</location>
        <topology evidence="1">Multi-pass membrane protein</topology>
    </subcellularLocation>
</comment>
<evidence type="ECO:0000256" key="3">
    <source>
        <dbReference type="ARBA" id="ARBA00022989"/>
    </source>
</evidence>
<dbReference type="CDD" id="cd22306">
    <property type="entry name" value="NDFIP2"/>
    <property type="match status" value="1"/>
</dbReference>
<dbReference type="GO" id="GO:0006511">
    <property type="term" value="P:ubiquitin-dependent protein catabolic process"/>
    <property type="evidence" value="ECO:0007669"/>
    <property type="project" value="TreeGrafter"/>
</dbReference>